<accession>A0A0H3M6Q3</accession>
<proteinExistence type="predicted"/>
<gene>
    <name evidence="1" type="ordered locus">BH14170</name>
</gene>
<dbReference type="EnsemblBacteria" id="CAF28182">
    <property type="protein sequence ID" value="CAF28182"/>
    <property type="gene ID" value="BH14170"/>
</dbReference>
<name>A0A0H3M6Q3_BARHE</name>
<dbReference type="AlphaFoldDB" id="A0A0H3M6Q3"/>
<evidence type="ECO:0000313" key="1">
    <source>
        <dbReference type="EMBL" id="CAF28182.1"/>
    </source>
</evidence>
<dbReference type="EMBL" id="BX897699">
    <property type="protein sequence ID" value="CAF28182.1"/>
    <property type="molecule type" value="Genomic_DNA"/>
</dbReference>
<protein>
    <submittedName>
        <fullName evidence="1">Uncharacterized protein</fullName>
    </submittedName>
</protein>
<keyword evidence="2" id="KW-1185">Reference proteome</keyword>
<evidence type="ECO:0000313" key="2">
    <source>
        <dbReference type="Proteomes" id="UP000000421"/>
    </source>
</evidence>
<dbReference type="KEGG" id="bhe:BH14170"/>
<sequence length="76" mass="8191">MTIVLLFRQSIKTLNDNFEKPNCCSALTLHFSLSTSHSPLLTLHLSSHPALLSALQHTLSPSGNSLLPTTPLATIP</sequence>
<organism evidence="1 2">
    <name type="scientific">Bartonella henselae (strain ATCC 49882 / DSM 28221 / CCUG 30454 / Houston 1)</name>
    <name type="common">Rochalimaea henselae</name>
    <dbReference type="NCBI Taxonomy" id="283166"/>
    <lineage>
        <taxon>Bacteria</taxon>
        <taxon>Pseudomonadati</taxon>
        <taxon>Pseudomonadota</taxon>
        <taxon>Alphaproteobacteria</taxon>
        <taxon>Hyphomicrobiales</taxon>
        <taxon>Bartonellaceae</taxon>
        <taxon>Bartonella</taxon>
    </lineage>
</organism>
<reference evidence="1 2" key="1">
    <citation type="journal article" date="2004" name="Proc. Natl. Acad. Sci. U.S.A.">
        <title>The louse-borne human pathogen Bartonella quintana is a genomic derivative of the zoonotic agent Bartonella henselae.</title>
        <authorList>
            <person name="Alsmark U.C.M."/>
            <person name="Frank A.C."/>
            <person name="Karlberg E.O."/>
            <person name="Legault B.-A."/>
            <person name="Ardell D.H."/>
            <person name="Canbaeck B."/>
            <person name="Eriksson A.-S."/>
            <person name="Naeslund A.K."/>
            <person name="Handley S.A."/>
            <person name="Huvet M."/>
            <person name="La Scola B."/>
            <person name="Holmberg M."/>
            <person name="Andersson S.G.E."/>
        </authorList>
    </citation>
    <scope>NUCLEOTIDE SEQUENCE [LARGE SCALE GENOMIC DNA]</scope>
    <source>
        <strain evidence="2">ATCC 49882 / DSM 28221 / CCUG 30454 / Houston 1</strain>
    </source>
</reference>
<dbReference type="PaxDb" id="283166-BH14170"/>
<dbReference type="Proteomes" id="UP000000421">
    <property type="component" value="Chromosome"/>
</dbReference>